<comment type="similarity">
    <text evidence="4 12">Belongs to the DHPS family.</text>
</comment>
<dbReference type="SUPFAM" id="SSF51717">
    <property type="entry name" value="Dihydropteroate synthetase-like"/>
    <property type="match status" value="1"/>
</dbReference>
<dbReference type="FunFam" id="3.20.20.20:FF:000006">
    <property type="entry name" value="Dihydropteroate synthase"/>
    <property type="match status" value="1"/>
</dbReference>
<sequence length="319" mass="32861">MVVPAVPPPAAPAGAPVHPAPLPAALTALRRTLVMGVVNVTPDSFSDGGRWFEPDDAVAHGLTLLEQGADLLDVGGESTRPGAGRVPVDDELARVLPVVRALADRGAAVSVDTTRAEVARAAVEHGAVVVNDVSGGLADPGMHRAVADLGVVYVAMHWRGHADVMDSRATYDDVVADVRRELAERCAELATAGVRPDQVVLDPGLGFAKSGTDNWPLLARLDEIASLGRPVLVGASRKRFLGHLLAGPDGVPAPPLRRDAATAAVTALAAHAGAWCVRVHEVAGSADAVRVAAALRSAGEQQAGRHRGPDGRRSADVTT</sequence>
<dbReference type="Gene3D" id="3.20.20.20">
    <property type="entry name" value="Dihydropteroate synthase-like"/>
    <property type="match status" value="1"/>
</dbReference>
<keyword evidence="16" id="KW-1185">Reference proteome</keyword>
<dbReference type="InterPro" id="IPR000489">
    <property type="entry name" value="Pterin-binding_dom"/>
</dbReference>
<proteinExistence type="inferred from homology"/>
<dbReference type="Proteomes" id="UP000321181">
    <property type="component" value="Unassembled WGS sequence"/>
</dbReference>
<evidence type="ECO:0000256" key="1">
    <source>
        <dbReference type="ARBA" id="ARBA00000012"/>
    </source>
</evidence>
<evidence type="ECO:0000256" key="5">
    <source>
        <dbReference type="ARBA" id="ARBA00012458"/>
    </source>
</evidence>
<keyword evidence="10 12" id="KW-0289">Folate biosynthesis</keyword>
<evidence type="ECO:0000259" key="14">
    <source>
        <dbReference type="PROSITE" id="PS50972"/>
    </source>
</evidence>
<organism evidence="15 16">
    <name type="scientific">Cellulomonas aerilata</name>
    <dbReference type="NCBI Taxonomy" id="515326"/>
    <lineage>
        <taxon>Bacteria</taxon>
        <taxon>Bacillati</taxon>
        <taxon>Actinomycetota</taxon>
        <taxon>Actinomycetes</taxon>
        <taxon>Micrococcales</taxon>
        <taxon>Cellulomonadaceae</taxon>
        <taxon>Cellulomonas</taxon>
    </lineage>
</organism>
<evidence type="ECO:0000256" key="13">
    <source>
        <dbReference type="SAM" id="MobiDB-lite"/>
    </source>
</evidence>
<dbReference type="InterPro" id="IPR045031">
    <property type="entry name" value="DHP_synth-like"/>
</dbReference>
<comment type="function">
    <text evidence="12">Catalyzes the condensation of para-aminobenzoate (pABA) with 6-hydroxymethyl-7,8-dihydropterin diphosphate (DHPt-PP) to form 7,8-dihydropteroate (H2Pte), the immediate precursor of folate derivatives.</text>
</comment>
<evidence type="ECO:0000256" key="12">
    <source>
        <dbReference type="RuleBase" id="RU361205"/>
    </source>
</evidence>
<dbReference type="PANTHER" id="PTHR20941">
    <property type="entry name" value="FOLATE SYNTHESIS PROTEINS"/>
    <property type="match status" value="1"/>
</dbReference>
<dbReference type="CDD" id="cd00739">
    <property type="entry name" value="DHPS"/>
    <property type="match status" value="1"/>
</dbReference>
<reference evidence="15 16" key="1">
    <citation type="submission" date="2019-07" db="EMBL/GenBank/DDBJ databases">
        <title>Whole genome shotgun sequence of Cellulomonas aerilata NBRC 106308.</title>
        <authorList>
            <person name="Hosoyama A."/>
            <person name="Uohara A."/>
            <person name="Ohji S."/>
            <person name="Ichikawa N."/>
        </authorList>
    </citation>
    <scope>NUCLEOTIDE SEQUENCE [LARGE SCALE GENOMIC DNA]</scope>
    <source>
        <strain evidence="15 16">NBRC 106308</strain>
    </source>
</reference>
<dbReference type="GO" id="GO:0004156">
    <property type="term" value="F:dihydropteroate synthase activity"/>
    <property type="evidence" value="ECO:0007669"/>
    <property type="project" value="UniProtKB-EC"/>
</dbReference>
<dbReference type="GO" id="GO:0046872">
    <property type="term" value="F:metal ion binding"/>
    <property type="evidence" value="ECO:0007669"/>
    <property type="project" value="UniProtKB-KW"/>
</dbReference>
<name>A0A512DF88_9CELL</name>
<dbReference type="UniPathway" id="UPA00077">
    <property type="reaction ID" value="UER00156"/>
</dbReference>
<feature type="domain" description="Pterin-binding" evidence="14">
    <location>
        <begin position="32"/>
        <end position="290"/>
    </location>
</feature>
<comment type="catalytic activity">
    <reaction evidence="1">
        <text>(7,8-dihydropterin-6-yl)methyl diphosphate + 4-aminobenzoate = 7,8-dihydropteroate + diphosphate</text>
        <dbReference type="Rhea" id="RHEA:19949"/>
        <dbReference type="ChEBI" id="CHEBI:17836"/>
        <dbReference type="ChEBI" id="CHEBI:17839"/>
        <dbReference type="ChEBI" id="CHEBI:33019"/>
        <dbReference type="ChEBI" id="CHEBI:72950"/>
        <dbReference type="EC" id="2.5.1.15"/>
    </reaction>
</comment>
<dbReference type="Pfam" id="PF00809">
    <property type="entry name" value="Pterin_bind"/>
    <property type="match status" value="1"/>
</dbReference>
<dbReference type="PROSITE" id="PS00793">
    <property type="entry name" value="DHPS_2"/>
    <property type="match status" value="1"/>
</dbReference>
<evidence type="ECO:0000256" key="7">
    <source>
        <dbReference type="ARBA" id="ARBA00022679"/>
    </source>
</evidence>
<keyword evidence="9 12" id="KW-0460">Magnesium</keyword>
<protein>
    <recommendedName>
        <fullName evidence="6 12">Dihydropteroate synthase</fullName>
        <shortName evidence="12">DHPS</shortName>
        <ecNumber evidence="5 12">2.5.1.15</ecNumber>
    </recommendedName>
    <alternativeName>
        <fullName evidence="11 12">Dihydropteroate pyrophosphorylase</fullName>
    </alternativeName>
</protein>
<dbReference type="InterPro" id="IPR011005">
    <property type="entry name" value="Dihydropteroate_synth-like_sf"/>
</dbReference>
<dbReference type="GO" id="GO:0005829">
    <property type="term" value="C:cytosol"/>
    <property type="evidence" value="ECO:0007669"/>
    <property type="project" value="TreeGrafter"/>
</dbReference>
<dbReference type="PROSITE" id="PS00792">
    <property type="entry name" value="DHPS_1"/>
    <property type="match status" value="1"/>
</dbReference>
<comment type="pathway">
    <text evidence="3 12">Cofactor biosynthesis; tetrahydrofolate biosynthesis; 7,8-dihydrofolate from 2-amino-4-hydroxy-6-hydroxymethyl-7,8-dihydropteridine diphosphate and 4-aminobenzoate: step 1/2.</text>
</comment>
<evidence type="ECO:0000256" key="6">
    <source>
        <dbReference type="ARBA" id="ARBA00016919"/>
    </source>
</evidence>
<feature type="compositionally biased region" description="Basic and acidic residues" evidence="13">
    <location>
        <begin position="307"/>
        <end position="319"/>
    </location>
</feature>
<evidence type="ECO:0000256" key="9">
    <source>
        <dbReference type="ARBA" id="ARBA00022842"/>
    </source>
</evidence>
<evidence type="ECO:0000256" key="11">
    <source>
        <dbReference type="ARBA" id="ARBA00030193"/>
    </source>
</evidence>
<comment type="caution">
    <text evidence="15">The sequence shown here is derived from an EMBL/GenBank/DDBJ whole genome shotgun (WGS) entry which is preliminary data.</text>
</comment>
<comment type="cofactor">
    <cofactor evidence="2 12">
        <name>Mg(2+)</name>
        <dbReference type="ChEBI" id="CHEBI:18420"/>
    </cofactor>
</comment>
<evidence type="ECO:0000256" key="3">
    <source>
        <dbReference type="ARBA" id="ARBA00004763"/>
    </source>
</evidence>
<dbReference type="PROSITE" id="PS50972">
    <property type="entry name" value="PTERIN_BINDING"/>
    <property type="match status" value="1"/>
</dbReference>
<dbReference type="EMBL" id="BJYY01000016">
    <property type="protein sequence ID" value="GEO34890.1"/>
    <property type="molecule type" value="Genomic_DNA"/>
</dbReference>
<dbReference type="InterPro" id="IPR006390">
    <property type="entry name" value="DHP_synth_dom"/>
</dbReference>
<dbReference type="RefSeq" id="WP_371862903.1">
    <property type="nucleotide sequence ID" value="NZ_BAAARM010000004.1"/>
</dbReference>
<evidence type="ECO:0000313" key="15">
    <source>
        <dbReference type="EMBL" id="GEO34890.1"/>
    </source>
</evidence>
<evidence type="ECO:0000256" key="10">
    <source>
        <dbReference type="ARBA" id="ARBA00022909"/>
    </source>
</evidence>
<keyword evidence="8 12" id="KW-0479">Metal-binding</keyword>
<feature type="region of interest" description="Disordered" evidence="13">
    <location>
        <begin position="297"/>
        <end position="319"/>
    </location>
</feature>
<dbReference type="PANTHER" id="PTHR20941:SF1">
    <property type="entry name" value="FOLIC ACID SYNTHESIS PROTEIN FOL1"/>
    <property type="match status" value="1"/>
</dbReference>
<dbReference type="AlphaFoldDB" id="A0A512DF88"/>
<dbReference type="NCBIfam" id="TIGR01496">
    <property type="entry name" value="DHPS"/>
    <property type="match status" value="1"/>
</dbReference>
<evidence type="ECO:0000313" key="16">
    <source>
        <dbReference type="Proteomes" id="UP000321181"/>
    </source>
</evidence>
<evidence type="ECO:0000256" key="2">
    <source>
        <dbReference type="ARBA" id="ARBA00001946"/>
    </source>
</evidence>
<evidence type="ECO:0000256" key="8">
    <source>
        <dbReference type="ARBA" id="ARBA00022723"/>
    </source>
</evidence>
<gene>
    <name evidence="15" type="ORF">CAE01nite_26150</name>
</gene>
<keyword evidence="7 12" id="KW-0808">Transferase</keyword>
<accession>A0A512DF88</accession>
<dbReference type="EC" id="2.5.1.15" evidence="5 12"/>
<evidence type="ECO:0000256" key="4">
    <source>
        <dbReference type="ARBA" id="ARBA00009503"/>
    </source>
</evidence>
<dbReference type="GO" id="GO:0046656">
    <property type="term" value="P:folic acid biosynthetic process"/>
    <property type="evidence" value="ECO:0007669"/>
    <property type="project" value="UniProtKB-KW"/>
</dbReference>
<dbReference type="GO" id="GO:0046654">
    <property type="term" value="P:tetrahydrofolate biosynthetic process"/>
    <property type="evidence" value="ECO:0007669"/>
    <property type="project" value="UniProtKB-UniPathway"/>
</dbReference>